<comment type="caution">
    <text evidence="1">The sequence shown here is derived from an EMBL/GenBank/DDBJ whole genome shotgun (WGS) entry which is preliminary data.</text>
</comment>
<dbReference type="STRING" id="1798516.A2950_02195"/>
<sequence length="176" mass="20287">KRGDTHLSPRRVLLEGKAHCIEGAMLAALALWIAGERPLIMNLSARMRRGDVDHVVTLYKRGGRYGAVSKTNHAVIRFRDPVYRTPRELALSYFHEWSLPSGEKTLECYSKPLDMRHFGTEWITAGNNLWEVADALGERKHYFLVPKGNWRFVRKADAMERKAGRLVEWKESDPRT</sequence>
<protein>
    <recommendedName>
        <fullName evidence="3">Transglutaminase-like domain-containing protein</fullName>
    </recommendedName>
</protein>
<name>A0A1F6ESI3_9BACT</name>
<reference evidence="1 2" key="1">
    <citation type="journal article" date="2016" name="Nat. Commun.">
        <title>Thousands of microbial genomes shed light on interconnected biogeochemical processes in an aquifer system.</title>
        <authorList>
            <person name="Anantharaman K."/>
            <person name="Brown C.T."/>
            <person name="Hug L.A."/>
            <person name="Sharon I."/>
            <person name="Castelle C.J."/>
            <person name="Probst A.J."/>
            <person name="Thomas B.C."/>
            <person name="Singh A."/>
            <person name="Wilkins M.J."/>
            <person name="Karaoz U."/>
            <person name="Brodie E.L."/>
            <person name="Williams K.H."/>
            <person name="Hubbard S.S."/>
            <person name="Banfield J.F."/>
        </authorList>
    </citation>
    <scope>NUCLEOTIDE SEQUENCE [LARGE SCALE GENOMIC DNA]</scope>
</reference>
<dbReference type="Proteomes" id="UP000176714">
    <property type="component" value="Unassembled WGS sequence"/>
</dbReference>
<evidence type="ECO:0000313" key="2">
    <source>
        <dbReference type="Proteomes" id="UP000176714"/>
    </source>
</evidence>
<gene>
    <name evidence="1" type="ORF">A2950_02195</name>
</gene>
<organism evidence="1 2">
    <name type="scientific">Candidatus Kaiserbacteria bacterium RIFCSPLOWO2_01_FULL_55_19</name>
    <dbReference type="NCBI Taxonomy" id="1798516"/>
    <lineage>
        <taxon>Bacteria</taxon>
        <taxon>Candidatus Kaiseribacteriota</taxon>
    </lineage>
</organism>
<dbReference type="EMBL" id="MFMD01000010">
    <property type="protein sequence ID" value="OGG76548.1"/>
    <property type="molecule type" value="Genomic_DNA"/>
</dbReference>
<evidence type="ECO:0008006" key="3">
    <source>
        <dbReference type="Google" id="ProtNLM"/>
    </source>
</evidence>
<evidence type="ECO:0000313" key="1">
    <source>
        <dbReference type="EMBL" id="OGG76548.1"/>
    </source>
</evidence>
<proteinExistence type="predicted"/>
<dbReference type="AlphaFoldDB" id="A0A1F6ESI3"/>
<feature type="non-terminal residue" evidence="1">
    <location>
        <position position="1"/>
    </location>
</feature>
<accession>A0A1F6ESI3</accession>